<feature type="region of interest" description="Disordered" evidence="1">
    <location>
        <begin position="1"/>
        <end position="43"/>
    </location>
</feature>
<feature type="compositionally biased region" description="Polar residues" evidence="1">
    <location>
        <begin position="226"/>
        <end position="247"/>
    </location>
</feature>
<feature type="region of interest" description="Disordered" evidence="1">
    <location>
        <begin position="226"/>
        <end position="253"/>
    </location>
</feature>
<proteinExistence type="predicted"/>
<dbReference type="Proteomes" id="UP001519460">
    <property type="component" value="Unassembled WGS sequence"/>
</dbReference>
<protein>
    <submittedName>
        <fullName evidence="2">Uncharacterized protein</fullName>
    </submittedName>
</protein>
<name>A0ABD0L646_9CAEN</name>
<evidence type="ECO:0000256" key="1">
    <source>
        <dbReference type="SAM" id="MobiDB-lite"/>
    </source>
</evidence>
<evidence type="ECO:0000313" key="2">
    <source>
        <dbReference type="EMBL" id="KAK7494721.1"/>
    </source>
</evidence>
<keyword evidence="3" id="KW-1185">Reference proteome</keyword>
<organism evidence="2 3">
    <name type="scientific">Batillaria attramentaria</name>
    <dbReference type="NCBI Taxonomy" id="370345"/>
    <lineage>
        <taxon>Eukaryota</taxon>
        <taxon>Metazoa</taxon>
        <taxon>Spiralia</taxon>
        <taxon>Lophotrochozoa</taxon>
        <taxon>Mollusca</taxon>
        <taxon>Gastropoda</taxon>
        <taxon>Caenogastropoda</taxon>
        <taxon>Sorbeoconcha</taxon>
        <taxon>Cerithioidea</taxon>
        <taxon>Batillariidae</taxon>
        <taxon>Batillaria</taxon>
    </lineage>
</organism>
<reference evidence="2 3" key="1">
    <citation type="journal article" date="2023" name="Sci. Data">
        <title>Genome assembly of the Korean intertidal mud-creeper Batillaria attramentaria.</title>
        <authorList>
            <person name="Patra A.K."/>
            <person name="Ho P.T."/>
            <person name="Jun S."/>
            <person name="Lee S.J."/>
            <person name="Kim Y."/>
            <person name="Won Y.J."/>
        </authorList>
    </citation>
    <scope>NUCLEOTIDE SEQUENCE [LARGE SCALE GENOMIC DNA]</scope>
    <source>
        <strain evidence="2">Wonlab-2016</strain>
    </source>
</reference>
<evidence type="ECO:0000313" key="3">
    <source>
        <dbReference type="Proteomes" id="UP001519460"/>
    </source>
</evidence>
<dbReference type="EMBL" id="JACVVK020000081">
    <property type="protein sequence ID" value="KAK7494721.1"/>
    <property type="molecule type" value="Genomic_DNA"/>
</dbReference>
<dbReference type="AlphaFoldDB" id="A0ABD0L646"/>
<feature type="compositionally biased region" description="Polar residues" evidence="1">
    <location>
        <begin position="14"/>
        <end position="24"/>
    </location>
</feature>
<accession>A0ABD0L646</accession>
<sequence>MPADPGMGPRLQRPRTSPSMSRLTARQAAGRPEEAGAGLSDVTEEQDIELLEYEWPDLPPLPTIKDAITRNRVSSGISYLLPVDKGRNSINNRFRTDLRAMFQEPYASDDLQYDDNRVKLSAKVHFLSNTGDTKWSRHHLASIPVHLNADSEKMRRLYAHSAPTGGTASTRMGIDPHKLRTRSNLFLPLKAAVPPELVKLRKEVDDIIKSVREDDEDFDEQKLLQTENALQRTQTSTLRQPQPTGDQHQVEPVGGAGKVRLSTAHATKEGSLMTSLGTLGTSALTAKLQNIQVTPHKFESYDELKASKPPKAQIPDSVKSQYLSDEQNQYIWEWLHHGEEMNDFDFFLSVCG</sequence>
<comment type="caution">
    <text evidence="2">The sequence shown here is derived from an EMBL/GenBank/DDBJ whole genome shotgun (WGS) entry which is preliminary data.</text>
</comment>
<gene>
    <name evidence="2" type="ORF">BaRGS_00014119</name>
</gene>